<dbReference type="RefSeq" id="WP_169495134.1">
    <property type="nucleotide sequence ID" value="NZ_JABBGM010000014.1"/>
</dbReference>
<accession>A0A7Y0GCT1</accession>
<comment type="caution">
    <text evidence="2">The sequence shown here is derived from an EMBL/GenBank/DDBJ whole genome shotgun (WGS) entry which is preliminary data.</text>
</comment>
<dbReference type="NCBIfam" id="NF033537">
    <property type="entry name" value="lasso_biosyn_B2"/>
    <property type="match status" value="1"/>
</dbReference>
<sequence length="224" mass="24779">MASPPPPPAFRLADGIGVARFDDSVIVLDVSCDRYRKVGGEAAAALLAIADARPIDPNHAGLAALHRAGFIADRLHSDAPYLNPRSMPPPTSSVLEGGAPYRVATRHDLGVVLDCAASRLDLRRWPLERVLRALRNARQRHSTQEIGELARDFDMGRRLAPFRPCCLPDALAFTRRARRHGHDVRLVFGVKCHPFEAHCWAQIGEVVLTDPLERVLRFQPILTL</sequence>
<protein>
    <submittedName>
        <fullName evidence="2">Lasso peptide biosynthesis B2 protein</fullName>
    </submittedName>
</protein>
<dbReference type="InterPro" id="IPR032708">
    <property type="entry name" value="McjB_C"/>
</dbReference>
<evidence type="ECO:0000313" key="3">
    <source>
        <dbReference type="Proteomes" id="UP000583556"/>
    </source>
</evidence>
<dbReference type="InterPro" id="IPR053521">
    <property type="entry name" value="McjB-like"/>
</dbReference>
<gene>
    <name evidence="2" type="ORF">HHL27_19850</name>
</gene>
<evidence type="ECO:0000259" key="1">
    <source>
        <dbReference type="Pfam" id="PF13471"/>
    </source>
</evidence>
<organism evidence="2 3">
    <name type="scientific">Novosphingobium olei</name>
    <dbReference type="NCBI Taxonomy" id="2728851"/>
    <lineage>
        <taxon>Bacteria</taxon>
        <taxon>Pseudomonadati</taxon>
        <taxon>Pseudomonadota</taxon>
        <taxon>Alphaproteobacteria</taxon>
        <taxon>Sphingomonadales</taxon>
        <taxon>Sphingomonadaceae</taxon>
        <taxon>Novosphingobium</taxon>
    </lineage>
</organism>
<feature type="domain" description="Microcin J25-processing protein McjB C-terminal" evidence="1">
    <location>
        <begin position="112"/>
        <end position="223"/>
    </location>
</feature>
<name>A0A7Y0GCT1_9SPHN</name>
<dbReference type="Pfam" id="PF13471">
    <property type="entry name" value="Transglut_core3"/>
    <property type="match status" value="1"/>
</dbReference>
<reference evidence="2 3" key="1">
    <citation type="submission" date="2020-04" db="EMBL/GenBank/DDBJ databases">
        <title>Novosphingobium sp. TW-4 isolated from soil.</title>
        <authorList>
            <person name="Dahal R.H."/>
            <person name="Chaudhary D.K."/>
        </authorList>
    </citation>
    <scope>NUCLEOTIDE SEQUENCE [LARGE SCALE GENOMIC DNA]</scope>
    <source>
        <strain evidence="2 3">TW-4</strain>
    </source>
</reference>
<proteinExistence type="predicted"/>
<dbReference type="EMBL" id="JABBGM010000014">
    <property type="protein sequence ID" value="NML95932.1"/>
    <property type="molecule type" value="Genomic_DNA"/>
</dbReference>
<dbReference type="Proteomes" id="UP000583556">
    <property type="component" value="Unassembled WGS sequence"/>
</dbReference>
<dbReference type="AlphaFoldDB" id="A0A7Y0GCT1"/>
<keyword evidence="3" id="KW-1185">Reference proteome</keyword>
<evidence type="ECO:0000313" key="2">
    <source>
        <dbReference type="EMBL" id="NML95932.1"/>
    </source>
</evidence>